<gene>
    <name evidence="2" type="primary">SPOSA6832_04552</name>
</gene>
<organism evidence="2 3">
    <name type="scientific">Sporidiobolus salmonicolor</name>
    <name type="common">Yeast-like fungus</name>
    <name type="synonym">Sporobolomyces salmonicolor</name>
    <dbReference type="NCBI Taxonomy" id="5005"/>
    <lineage>
        <taxon>Eukaryota</taxon>
        <taxon>Fungi</taxon>
        <taxon>Dikarya</taxon>
        <taxon>Basidiomycota</taxon>
        <taxon>Pucciniomycotina</taxon>
        <taxon>Microbotryomycetes</taxon>
        <taxon>Sporidiobolales</taxon>
        <taxon>Sporidiobolaceae</taxon>
        <taxon>Sporobolomyces</taxon>
    </lineage>
</organism>
<dbReference type="Gene3D" id="3.40.50.720">
    <property type="entry name" value="NAD(P)-binding Rossmann-like Domain"/>
    <property type="match status" value="2"/>
</dbReference>
<dbReference type="InterPro" id="IPR055222">
    <property type="entry name" value="PRISE-like_Rossmann-fold"/>
</dbReference>
<feature type="domain" description="PRISE-like Rossmann-fold" evidence="1">
    <location>
        <begin position="117"/>
        <end position="349"/>
    </location>
</feature>
<proteinExistence type="predicted"/>
<keyword evidence="3" id="KW-1185">Reference proteome</keyword>
<protein>
    <submittedName>
        <fullName evidence="2">SPOSA6832_04552-mRNA-1:cds</fullName>
    </submittedName>
</protein>
<name>A0A0D6ESC5_SPOSA</name>
<accession>A0A0D6ESC5</accession>
<dbReference type="PANTHER" id="PTHR32487:SF0">
    <property type="entry name" value="3-OXO-DELTA(4,5)-STEROID 5-BETA-REDUCTASE"/>
    <property type="match status" value="1"/>
</dbReference>
<dbReference type="PANTHER" id="PTHR32487">
    <property type="entry name" value="3-OXO-DELTA(4,5)-STEROID 5-BETA-REDUCTASE"/>
    <property type="match status" value="1"/>
</dbReference>
<dbReference type="AlphaFoldDB" id="A0A0D6ESC5"/>
<feature type="non-terminal residue" evidence="2">
    <location>
        <position position="1"/>
    </location>
</feature>
<feature type="domain" description="PRISE-like Rossmann-fold" evidence="1">
    <location>
        <begin position="4"/>
        <end position="103"/>
    </location>
</feature>
<dbReference type="OrthoDB" id="1731983at2759"/>
<dbReference type="EMBL" id="CENE01000033">
    <property type="protein sequence ID" value="CEQ42713.1"/>
    <property type="molecule type" value="Genomic_DNA"/>
</dbReference>
<dbReference type="SUPFAM" id="SSF51735">
    <property type="entry name" value="NAD(P)-binding Rossmann-fold domains"/>
    <property type="match status" value="1"/>
</dbReference>
<dbReference type="Pfam" id="PF22917">
    <property type="entry name" value="PRISE"/>
    <property type="match status" value="2"/>
</dbReference>
<dbReference type="Proteomes" id="UP000243876">
    <property type="component" value="Unassembled WGS sequence"/>
</dbReference>
<reference evidence="3" key="1">
    <citation type="submission" date="2015-02" db="EMBL/GenBank/DDBJ databases">
        <authorList>
            <person name="Gon?alves P."/>
        </authorList>
    </citation>
    <scope>NUCLEOTIDE SEQUENCE [LARGE SCALE GENOMIC DNA]</scope>
</reference>
<evidence type="ECO:0000313" key="3">
    <source>
        <dbReference type="Proteomes" id="UP000243876"/>
    </source>
</evidence>
<evidence type="ECO:0000259" key="1">
    <source>
        <dbReference type="Pfam" id="PF22917"/>
    </source>
</evidence>
<evidence type="ECO:0000313" key="2">
    <source>
        <dbReference type="EMBL" id="CEQ42713.1"/>
    </source>
</evidence>
<dbReference type="InterPro" id="IPR036291">
    <property type="entry name" value="NAD(P)-bd_dom_sf"/>
</dbReference>
<sequence length="350" mass="39159">MATALVFGANGISGIALLEALSATSSSEWAKIIAVSRRPPVLEHKDPRIVFESIDLLTSPKEIAAKLKHAGAAEATHAFFYSYVAKEDEKELIDINERLFRNVNYGTHKGGKYLRTPQPWKEDMPRHEVQIDILKEESKKHGWSWIVTVPNGIVGFSKCSCGSAVTVALYAVGRKALGDPLVFPGTTPMYNATLDCSAAHNNAAFQIFVAKNEKAKNRMFNIHDGTKQTWAKLWPEIAEYFNIPLTSPPAEDPPAHIKVGTDVCVLHPSTEWAKQHAADFEKIVREHNLQPDSFKYATWDFLDFYAGRTWPDDASMDAAKEIGWDRKLDSFKDGFKLVFDKLKEEKIIPA</sequence>